<evidence type="ECO:0000313" key="3">
    <source>
        <dbReference type="Proteomes" id="UP000187404"/>
    </source>
</evidence>
<feature type="transmembrane region" description="Helical" evidence="1">
    <location>
        <begin position="74"/>
        <end position="93"/>
    </location>
</feature>
<evidence type="ECO:0000313" key="2">
    <source>
        <dbReference type="EMBL" id="OLR55213.1"/>
    </source>
</evidence>
<sequence>MRSKQKQKRNLHIRNHPFYVWIYLLYEVSYTLIWFFGRTWRQSHMEIFIITTGIAVSWFLFMVYRRYVRHDGRIAPDLFLINILFFFFVFGSAEFF</sequence>
<name>A0A1Q9JG99_9FIRM</name>
<keyword evidence="1" id="KW-0472">Membrane</keyword>
<keyword evidence="1" id="KW-0812">Transmembrane</keyword>
<proteinExistence type="predicted"/>
<organism evidence="2 3">
    <name type="scientific">Hornefia porci</name>
    <dbReference type="NCBI Taxonomy" id="2652292"/>
    <lineage>
        <taxon>Bacteria</taxon>
        <taxon>Bacillati</taxon>
        <taxon>Bacillota</taxon>
        <taxon>Clostridia</taxon>
        <taxon>Peptostreptococcales</taxon>
        <taxon>Anaerovoracaceae</taxon>
        <taxon>Hornefia</taxon>
    </lineage>
</organism>
<dbReference type="Proteomes" id="UP000187404">
    <property type="component" value="Unassembled WGS sequence"/>
</dbReference>
<keyword evidence="3" id="KW-1185">Reference proteome</keyword>
<reference evidence="2 3" key="1">
    <citation type="journal article" date="2016" name="Appl. Environ. Microbiol.">
        <title>Function and Phylogeny of Bacterial Butyryl Coenzyme A:Acetate Transferases and Their Diversity in the Proximal Colon of Swine.</title>
        <authorList>
            <person name="Trachsel J."/>
            <person name="Bayles D.O."/>
            <person name="Looft T."/>
            <person name="Levine U.Y."/>
            <person name="Allen H.K."/>
        </authorList>
    </citation>
    <scope>NUCLEOTIDE SEQUENCE [LARGE SCALE GENOMIC DNA]</scope>
    <source>
        <strain evidence="2 3">68-3-10</strain>
    </source>
</reference>
<comment type="caution">
    <text evidence="2">The sequence shown here is derived from an EMBL/GenBank/DDBJ whole genome shotgun (WGS) entry which is preliminary data.</text>
</comment>
<evidence type="ECO:0000256" key="1">
    <source>
        <dbReference type="SAM" id="Phobius"/>
    </source>
</evidence>
<feature type="transmembrane region" description="Helical" evidence="1">
    <location>
        <begin position="20"/>
        <end position="37"/>
    </location>
</feature>
<dbReference type="AlphaFoldDB" id="A0A1Q9JG99"/>
<dbReference type="EMBL" id="MJIE01000001">
    <property type="protein sequence ID" value="OLR55213.1"/>
    <property type="molecule type" value="Genomic_DNA"/>
</dbReference>
<accession>A0A1Q9JG99</accession>
<feature type="transmembrane region" description="Helical" evidence="1">
    <location>
        <begin position="43"/>
        <end position="62"/>
    </location>
</feature>
<keyword evidence="1" id="KW-1133">Transmembrane helix</keyword>
<protein>
    <submittedName>
        <fullName evidence="2">Uncharacterized protein</fullName>
    </submittedName>
</protein>
<gene>
    <name evidence="2" type="ORF">BHK98_03515</name>
</gene>